<protein>
    <recommendedName>
        <fullName evidence="1">CS domain-containing protein</fullName>
    </recommendedName>
</protein>
<keyword evidence="3" id="KW-1185">Reference proteome</keyword>
<gene>
    <name evidence="2" type="ORF">Ae201684_011815</name>
</gene>
<dbReference type="Gene3D" id="2.60.40.790">
    <property type="match status" value="1"/>
</dbReference>
<dbReference type="Pfam" id="PF04969">
    <property type="entry name" value="CS"/>
    <property type="match status" value="1"/>
</dbReference>
<dbReference type="Proteomes" id="UP000481153">
    <property type="component" value="Unassembled WGS sequence"/>
</dbReference>
<comment type="caution">
    <text evidence="2">The sequence shown here is derived from an EMBL/GenBank/DDBJ whole genome shotgun (WGS) entry which is preliminary data.</text>
</comment>
<dbReference type="PROSITE" id="PS51203">
    <property type="entry name" value="CS"/>
    <property type="match status" value="1"/>
</dbReference>
<proteinExistence type="predicted"/>
<reference evidence="2 3" key="1">
    <citation type="submission" date="2019-07" db="EMBL/GenBank/DDBJ databases">
        <title>Genomics analysis of Aphanomyces spp. identifies a new class of oomycete effector associated with host adaptation.</title>
        <authorList>
            <person name="Gaulin E."/>
        </authorList>
    </citation>
    <scope>NUCLEOTIDE SEQUENCE [LARGE SCALE GENOMIC DNA]</scope>
    <source>
        <strain evidence="2 3">ATCC 201684</strain>
    </source>
</reference>
<organism evidence="2 3">
    <name type="scientific">Aphanomyces euteiches</name>
    <dbReference type="NCBI Taxonomy" id="100861"/>
    <lineage>
        <taxon>Eukaryota</taxon>
        <taxon>Sar</taxon>
        <taxon>Stramenopiles</taxon>
        <taxon>Oomycota</taxon>
        <taxon>Saprolegniomycetes</taxon>
        <taxon>Saprolegniales</taxon>
        <taxon>Verrucalvaceae</taxon>
        <taxon>Aphanomyces</taxon>
    </lineage>
</organism>
<dbReference type="SUPFAM" id="SSF49764">
    <property type="entry name" value="HSP20-like chaperones"/>
    <property type="match status" value="1"/>
</dbReference>
<sequence length="143" mass="16151">MTTKRRGSTFLDEATAAFTVQASPILSRTVDPSKEYGWTQTEEELYIYVPVRPRIVRKGVNVLATQAADGTHWFTVVVDTIPRIHAKLAAMVNCKSLDWEIAPQKEASPFYTRMDLHTTSVPMEICITLVKHTPGEYWPSLLI</sequence>
<dbReference type="InterPro" id="IPR008978">
    <property type="entry name" value="HSP20-like_chaperone"/>
</dbReference>
<feature type="domain" description="CS" evidence="1">
    <location>
        <begin position="31"/>
        <end position="142"/>
    </location>
</feature>
<name>A0A6G0WTL7_9STRA</name>
<evidence type="ECO:0000313" key="3">
    <source>
        <dbReference type="Proteomes" id="UP000481153"/>
    </source>
</evidence>
<dbReference type="InterPro" id="IPR007052">
    <property type="entry name" value="CS_dom"/>
</dbReference>
<evidence type="ECO:0000259" key="1">
    <source>
        <dbReference type="PROSITE" id="PS51203"/>
    </source>
</evidence>
<dbReference type="AlphaFoldDB" id="A0A6G0WTL7"/>
<dbReference type="EMBL" id="VJMJ01000150">
    <property type="protein sequence ID" value="KAF0730813.1"/>
    <property type="molecule type" value="Genomic_DNA"/>
</dbReference>
<evidence type="ECO:0000313" key="2">
    <source>
        <dbReference type="EMBL" id="KAF0730813.1"/>
    </source>
</evidence>
<accession>A0A6G0WTL7</accession>